<keyword evidence="2" id="KW-0732">Signal</keyword>
<evidence type="ECO:0000259" key="3">
    <source>
        <dbReference type="Pfam" id="PF13767"/>
    </source>
</evidence>
<feature type="domain" description="DUF4168" evidence="3">
    <location>
        <begin position="44"/>
        <end position="119"/>
    </location>
</feature>
<protein>
    <submittedName>
        <fullName evidence="4">DUF4168 domain-containing protein</fullName>
    </submittedName>
</protein>
<evidence type="ECO:0000313" key="5">
    <source>
        <dbReference type="Proteomes" id="UP000463138"/>
    </source>
</evidence>
<name>A0A7V7KW05_9GAMM</name>
<feature type="coiled-coil region" evidence="1">
    <location>
        <begin position="51"/>
        <end position="89"/>
    </location>
</feature>
<dbReference type="RefSeq" id="WP_149332082.1">
    <property type="nucleotide sequence ID" value="NZ_QOVF01000002.1"/>
</dbReference>
<dbReference type="OrthoDB" id="5601035at2"/>
<evidence type="ECO:0000313" key="4">
    <source>
        <dbReference type="EMBL" id="KAA0694683.1"/>
    </source>
</evidence>
<dbReference type="Pfam" id="PF13767">
    <property type="entry name" value="DUF4168"/>
    <property type="match status" value="1"/>
</dbReference>
<evidence type="ECO:0000256" key="2">
    <source>
        <dbReference type="SAM" id="SignalP"/>
    </source>
</evidence>
<evidence type="ECO:0000256" key="1">
    <source>
        <dbReference type="SAM" id="Coils"/>
    </source>
</evidence>
<proteinExistence type="predicted"/>
<keyword evidence="5" id="KW-1185">Reference proteome</keyword>
<dbReference type="EMBL" id="QOVF01000002">
    <property type="protein sequence ID" value="KAA0694683.1"/>
    <property type="molecule type" value="Genomic_DNA"/>
</dbReference>
<dbReference type="Proteomes" id="UP000463138">
    <property type="component" value="Unassembled WGS sequence"/>
</dbReference>
<feature type="chain" id="PRO_5030689698" evidence="2">
    <location>
        <begin position="26"/>
        <end position="124"/>
    </location>
</feature>
<feature type="signal peptide" evidence="2">
    <location>
        <begin position="1"/>
        <end position="25"/>
    </location>
</feature>
<accession>A0A7V7KW05</accession>
<organism evidence="4 5">
    <name type="scientific">Halopseudomonas laoshanensis</name>
    <dbReference type="NCBI Taxonomy" id="2268758"/>
    <lineage>
        <taxon>Bacteria</taxon>
        <taxon>Pseudomonadati</taxon>
        <taxon>Pseudomonadota</taxon>
        <taxon>Gammaproteobacteria</taxon>
        <taxon>Pseudomonadales</taxon>
        <taxon>Pseudomonadaceae</taxon>
        <taxon>Halopseudomonas</taxon>
    </lineage>
</organism>
<gene>
    <name evidence="4" type="ORF">DT594_07260</name>
</gene>
<comment type="caution">
    <text evidence="4">The sequence shown here is derived from an EMBL/GenBank/DDBJ whole genome shotgun (WGS) entry which is preliminary data.</text>
</comment>
<dbReference type="InterPro" id="IPR025433">
    <property type="entry name" value="DUF4168"/>
</dbReference>
<sequence length="124" mass="13529">MTNLKTLTAAICFATFGFATTAAVAQEGAPAQPPAAQQAAAPISDTDLEKFVEAEEKVAEIREEFTQKLNDAKDQEQAQSLQLEAQEKMMEAVGEVGIEVPVYNQIATRIQSDPELQQRAQEFN</sequence>
<dbReference type="AlphaFoldDB" id="A0A7V7KW05"/>
<keyword evidence="1" id="KW-0175">Coiled coil</keyword>
<reference evidence="4 5" key="1">
    <citation type="submission" date="2018-07" db="EMBL/GenBank/DDBJ databases">
        <title>Pseudomonas laoshanensis sp. nov., isolated from soil.</title>
        <authorList>
            <person name="Sun J."/>
            <person name="Yu L."/>
            <person name="Wang M."/>
            <person name="Zhang C."/>
        </authorList>
    </citation>
    <scope>NUCLEOTIDE SEQUENCE [LARGE SCALE GENOMIC DNA]</scope>
    <source>
        <strain evidence="4 5">Y22</strain>
    </source>
</reference>